<evidence type="ECO:0000256" key="6">
    <source>
        <dbReference type="ARBA" id="ARBA00023239"/>
    </source>
</evidence>
<protein>
    <recommendedName>
        <fullName evidence="3">2-oxo-4-hydroxy-4-carboxy-5-ureidoimidazoline decarboxylase</fullName>
        <ecNumber evidence="3">4.1.1.97</ecNumber>
    </recommendedName>
</protein>
<keyword evidence="5" id="KW-0210">Decarboxylase</keyword>
<evidence type="ECO:0000256" key="2">
    <source>
        <dbReference type="ARBA" id="ARBA00004754"/>
    </source>
</evidence>
<dbReference type="Gene3D" id="1.10.3330.10">
    <property type="entry name" value="Oxo-4-hydroxy-4-carboxy-5-ureidoimidazoline decarboxylase"/>
    <property type="match status" value="1"/>
</dbReference>
<dbReference type="Pfam" id="PF09349">
    <property type="entry name" value="OHCU_decarbox"/>
    <property type="match status" value="1"/>
</dbReference>
<dbReference type="GO" id="GO:0019628">
    <property type="term" value="P:urate catabolic process"/>
    <property type="evidence" value="ECO:0007669"/>
    <property type="project" value="UniProtKB-UniPathway"/>
</dbReference>
<comment type="pathway">
    <text evidence="2">Purine metabolism; urate degradation; (S)-allantoin from urate: step 3/3.</text>
</comment>
<keyword evidence="4" id="KW-0659">Purine metabolism</keyword>
<keyword evidence="9" id="KW-1185">Reference proteome</keyword>
<dbReference type="GO" id="GO:0051997">
    <property type="term" value="F:2-oxo-4-hydroxy-4-carboxy-5-ureidoimidazoline decarboxylase activity"/>
    <property type="evidence" value="ECO:0007669"/>
    <property type="project" value="UniProtKB-EC"/>
</dbReference>
<dbReference type="RefSeq" id="WP_133225257.1">
    <property type="nucleotide sequence ID" value="NZ_SMRT01000001.1"/>
</dbReference>
<feature type="domain" description="Oxo-4-hydroxy-4-carboxy-5-ureidoimidazoline decarboxylase" evidence="7">
    <location>
        <begin position="10"/>
        <end position="162"/>
    </location>
</feature>
<dbReference type="Proteomes" id="UP000295636">
    <property type="component" value="Unassembled WGS sequence"/>
</dbReference>
<dbReference type="InterPro" id="IPR018020">
    <property type="entry name" value="OHCU_decarboxylase"/>
</dbReference>
<sequence length="175" mass="19895">MKTYAIRQLNLMDRRSFTDALGEIFEHSPWIAERAWNSRPFAGKEQLHAVMLTIVDEACEEEKLGLIRAHPDLGARLRMSELSVNEQKGAGLSELTADEFAEFSACNQAYTQRFGFPFIIAVKGKSKEAILEAMKHRLTLDREEEKRQALNQIAAITRFRLNDLIPLEEESNDGA</sequence>
<dbReference type="InterPro" id="IPR017580">
    <property type="entry name" value="OHCU_decarboxylase-1"/>
</dbReference>
<comment type="caution">
    <text evidence="8">The sequence shown here is derived from an EMBL/GenBank/DDBJ whole genome shotgun (WGS) entry which is preliminary data.</text>
</comment>
<dbReference type="EC" id="4.1.1.97" evidence="3"/>
<dbReference type="InterPro" id="IPR036778">
    <property type="entry name" value="OHCU_decarboxylase_sf"/>
</dbReference>
<dbReference type="AlphaFoldDB" id="A0A4R5KZE4"/>
<keyword evidence="6 8" id="KW-0456">Lyase</keyword>
<proteinExistence type="predicted"/>
<gene>
    <name evidence="8" type="primary">uraD</name>
    <name evidence="8" type="ORF">E1757_02640</name>
</gene>
<evidence type="ECO:0000256" key="3">
    <source>
        <dbReference type="ARBA" id="ARBA00012257"/>
    </source>
</evidence>
<evidence type="ECO:0000259" key="7">
    <source>
        <dbReference type="Pfam" id="PF09349"/>
    </source>
</evidence>
<name>A0A4R5KZE4_9BACL</name>
<reference evidence="8 9" key="1">
    <citation type="submission" date="2019-03" db="EMBL/GenBank/DDBJ databases">
        <title>This is whole genome sequence of Paenibacillus sp MS74 strain.</title>
        <authorList>
            <person name="Trinh H.N."/>
        </authorList>
    </citation>
    <scope>NUCLEOTIDE SEQUENCE [LARGE SCALE GENOMIC DNA]</scope>
    <source>
        <strain evidence="8 9">MS74</strain>
    </source>
</reference>
<comment type="catalytic activity">
    <reaction evidence="1">
        <text>5-hydroxy-2-oxo-4-ureido-2,5-dihydro-1H-imidazole-5-carboxylate + H(+) = (S)-allantoin + CO2</text>
        <dbReference type="Rhea" id="RHEA:26301"/>
        <dbReference type="ChEBI" id="CHEBI:15378"/>
        <dbReference type="ChEBI" id="CHEBI:15678"/>
        <dbReference type="ChEBI" id="CHEBI:16526"/>
        <dbReference type="ChEBI" id="CHEBI:58639"/>
        <dbReference type="EC" id="4.1.1.97"/>
    </reaction>
</comment>
<dbReference type="EMBL" id="SMRT01000001">
    <property type="protein sequence ID" value="TDG00548.1"/>
    <property type="molecule type" value="Genomic_DNA"/>
</dbReference>
<dbReference type="GO" id="GO:0000255">
    <property type="term" value="P:allantoin metabolic process"/>
    <property type="evidence" value="ECO:0007669"/>
    <property type="project" value="InterPro"/>
</dbReference>
<evidence type="ECO:0000256" key="1">
    <source>
        <dbReference type="ARBA" id="ARBA00001163"/>
    </source>
</evidence>
<dbReference type="PANTHER" id="PTHR43466:SF1">
    <property type="entry name" value="2-OXO-4-HYDROXY-4-CARBOXY-5-UREIDOIMIDAZOLINE DECARBOXYLASE-RELATED"/>
    <property type="match status" value="1"/>
</dbReference>
<dbReference type="GO" id="GO:0006144">
    <property type="term" value="P:purine nucleobase metabolic process"/>
    <property type="evidence" value="ECO:0007669"/>
    <property type="project" value="UniProtKB-KW"/>
</dbReference>
<dbReference type="OrthoDB" id="9800909at2"/>
<dbReference type="NCBIfam" id="TIGR03164">
    <property type="entry name" value="UHCUDC"/>
    <property type="match status" value="1"/>
</dbReference>
<evidence type="ECO:0000313" key="9">
    <source>
        <dbReference type="Proteomes" id="UP000295636"/>
    </source>
</evidence>
<evidence type="ECO:0000256" key="4">
    <source>
        <dbReference type="ARBA" id="ARBA00022631"/>
    </source>
</evidence>
<dbReference type="SUPFAM" id="SSF158694">
    <property type="entry name" value="UraD-Like"/>
    <property type="match status" value="1"/>
</dbReference>
<evidence type="ECO:0000313" key="8">
    <source>
        <dbReference type="EMBL" id="TDG00548.1"/>
    </source>
</evidence>
<evidence type="ECO:0000256" key="5">
    <source>
        <dbReference type="ARBA" id="ARBA00022793"/>
    </source>
</evidence>
<dbReference type="UniPathway" id="UPA00394">
    <property type="reaction ID" value="UER00652"/>
</dbReference>
<organism evidence="8 9">
    <name type="scientific">Paenibacillus piri</name>
    <dbReference type="NCBI Taxonomy" id="2547395"/>
    <lineage>
        <taxon>Bacteria</taxon>
        <taxon>Bacillati</taxon>
        <taxon>Bacillota</taxon>
        <taxon>Bacilli</taxon>
        <taxon>Bacillales</taxon>
        <taxon>Paenibacillaceae</taxon>
        <taxon>Paenibacillus</taxon>
    </lineage>
</organism>
<dbReference type="PANTHER" id="PTHR43466">
    <property type="entry name" value="2-OXO-4-HYDROXY-4-CARBOXY-5-UREIDOIMIDAZOLINE DECARBOXYLASE-RELATED"/>
    <property type="match status" value="1"/>
</dbReference>
<accession>A0A4R5KZE4</accession>